<dbReference type="InterPro" id="IPR036864">
    <property type="entry name" value="Zn2-C6_fun-type_DNA-bd_sf"/>
</dbReference>
<dbReference type="CDD" id="cd00067">
    <property type="entry name" value="GAL4"/>
    <property type="match status" value="1"/>
</dbReference>
<dbReference type="OMA" id="TFWAAFY"/>
<dbReference type="InterPro" id="IPR007219">
    <property type="entry name" value="XnlR_reg_dom"/>
</dbReference>
<comment type="subcellular location">
    <subcellularLocation>
        <location evidence="1">Nucleus</location>
    </subcellularLocation>
</comment>
<evidence type="ECO:0000256" key="3">
    <source>
        <dbReference type="ARBA" id="ARBA00023015"/>
    </source>
</evidence>
<keyword evidence="3" id="KW-0805">Transcription regulation</keyword>
<dbReference type="OrthoDB" id="2123952at2759"/>
<keyword evidence="8" id="KW-1185">Reference proteome</keyword>
<dbReference type="Proteomes" id="UP000070444">
    <property type="component" value="Unassembled WGS sequence"/>
</dbReference>
<evidence type="ECO:0000313" key="8">
    <source>
        <dbReference type="Proteomes" id="UP000070444"/>
    </source>
</evidence>
<dbReference type="AlphaFoldDB" id="A0A137PD05"/>
<keyword evidence="5" id="KW-0539">Nucleus</keyword>
<evidence type="ECO:0000256" key="4">
    <source>
        <dbReference type="ARBA" id="ARBA00023163"/>
    </source>
</evidence>
<dbReference type="EMBL" id="KQ964446">
    <property type="protein sequence ID" value="KXN72821.1"/>
    <property type="molecule type" value="Genomic_DNA"/>
</dbReference>
<evidence type="ECO:0000256" key="1">
    <source>
        <dbReference type="ARBA" id="ARBA00004123"/>
    </source>
</evidence>
<dbReference type="PROSITE" id="PS50048">
    <property type="entry name" value="ZN2_CY6_FUNGAL_2"/>
    <property type="match status" value="1"/>
</dbReference>
<dbReference type="GO" id="GO:0000981">
    <property type="term" value="F:DNA-binding transcription factor activity, RNA polymerase II-specific"/>
    <property type="evidence" value="ECO:0007669"/>
    <property type="project" value="InterPro"/>
</dbReference>
<dbReference type="GO" id="GO:0005634">
    <property type="term" value="C:nucleus"/>
    <property type="evidence" value="ECO:0007669"/>
    <property type="project" value="UniProtKB-SubCell"/>
</dbReference>
<reference evidence="7 8" key="1">
    <citation type="journal article" date="2015" name="Genome Biol. Evol.">
        <title>Phylogenomic analyses indicate that early fungi evolved digesting cell walls of algal ancestors of land plants.</title>
        <authorList>
            <person name="Chang Y."/>
            <person name="Wang S."/>
            <person name="Sekimoto S."/>
            <person name="Aerts A.L."/>
            <person name="Choi C."/>
            <person name="Clum A."/>
            <person name="LaButti K.M."/>
            <person name="Lindquist E.A."/>
            <person name="Yee Ngan C."/>
            <person name="Ohm R.A."/>
            <person name="Salamov A.A."/>
            <person name="Grigoriev I.V."/>
            <person name="Spatafora J.W."/>
            <person name="Berbee M.L."/>
        </authorList>
    </citation>
    <scope>NUCLEOTIDE SEQUENCE [LARGE SCALE GENOMIC DNA]</scope>
    <source>
        <strain evidence="7 8">NRRL 28638</strain>
    </source>
</reference>
<dbReference type="PANTHER" id="PTHR47338">
    <property type="entry name" value="ZN(II)2CYS6 TRANSCRIPTION FACTOR (EUROFUNG)-RELATED"/>
    <property type="match status" value="1"/>
</dbReference>
<dbReference type="InterPro" id="IPR001138">
    <property type="entry name" value="Zn2Cys6_DnaBD"/>
</dbReference>
<dbReference type="GO" id="GO:0003677">
    <property type="term" value="F:DNA binding"/>
    <property type="evidence" value="ECO:0007669"/>
    <property type="project" value="InterPro"/>
</dbReference>
<dbReference type="Pfam" id="PF04082">
    <property type="entry name" value="Fungal_trans"/>
    <property type="match status" value="1"/>
</dbReference>
<dbReference type="InterPro" id="IPR050815">
    <property type="entry name" value="TF_fung"/>
</dbReference>
<organism evidence="7 8">
    <name type="scientific">Conidiobolus coronatus (strain ATCC 28846 / CBS 209.66 / NRRL 28638)</name>
    <name type="common">Delacroixia coronata</name>
    <dbReference type="NCBI Taxonomy" id="796925"/>
    <lineage>
        <taxon>Eukaryota</taxon>
        <taxon>Fungi</taxon>
        <taxon>Fungi incertae sedis</taxon>
        <taxon>Zoopagomycota</taxon>
        <taxon>Entomophthoromycotina</taxon>
        <taxon>Entomophthoromycetes</taxon>
        <taxon>Entomophthorales</taxon>
        <taxon>Ancylistaceae</taxon>
        <taxon>Conidiobolus</taxon>
    </lineage>
</organism>
<dbReference type="STRING" id="796925.A0A137PD05"/>
<dbReference type="GO" id="GO:0006351">
    <property type="term" value="P:DNA-templated transcription"/>
    <property type="evidence" value="ECO:0007669"/>
    <property type="project" value="InterPro"/>
</dbReference>
<accession>A0A137PD05</accession>
<dbReference type="PRINTS" id="PR00755">
    <property type="entry name" value="AFLATOXINBRP"/>
</dbReference>
<keyword evidence="2" id="KW-0479">Metal-binding</keyword>
<dbReference type="GO" id="GO:0008270">
    <property type="term" value="F:zinc ion binding"/>
    <property type="evidence" value="ECO:0007669"/>
    <property type="project" value="InterPro"/>
</dbReference>
<sequence length="661" mass="74679">MAKQPKPRRKLTHACDNCRSKKVRCDGQYPRCKYCADRELSCTYLTATKRRGPRNPYIEELEAKVKALEEKVQQLNIELPSGIFVSQQNPEGEPDFRPDQGGVIISEETAAENPMLPTSNDPINSLPPQEEIDQLIDLYFSHVHPSIRFVHRPSFLSRLHSKKQCLLLLNSIFAVSARFAPHVGQTKPRYQWGDVYFKRANSHITKEALSQPTIEIVQSLILLGLYEYGKMKGFSSWNYVGIAIRLAQQLGLHTIDSYHNRGDNYLLKNTAEDWLVTESKRRTWWGCFIADRFASGIVGRSMYIDERDCLVTMPSADAQWDDQFGVLSKLPPESPEELLNFGSDLTGRSGVFCNLSAHFMSLIDLKGQVTRYLLHRTSKGPTYDPDHTELMRLDTAIFQWQNDLPSKFRNPQDLLRLETEEISDLFRTVACLHGFFHGTIITLHRGNLAQAQLNQNYSMAMFSKRRCVAAANSITQLVRDAWTRLSDLADPFYPYSVFNAATIHANCAFLESGTTAAHSRAELEMATRALVLLSEYWLMSNVYLVMLQTLQNSLSFSIVLGTHTNWEVPFSASYFDWYYTVQNPPNMPIPMGTPQQGPIPLIMGGPGIPPPLSLDPVDEIPSSSTLPSISFNNPSDIGNSATTSFNLPETSNAPFYIRKTN</sequence>
<dbReference type="SMART" id="SM00906">
    <property type="entry name" value="Fungal_trans"/>
    <property type="match status" value="1"/>
</dbReference>
<dbReference type="CDD" id="cd12148">
    <property type="entry name" value="fungal_TF_MHR"/>
    <property type="match status" value="1"/>
</dbReference>
<evidence type="ECO:0000259" key="6">
    <source>
        <dbReference type="PROSITE" id="PS50048"/>
    </source>
</evidence>
<evidence type="ECO:0000256" key="2">
    <source>
        <dbReference type="ARBA" id="ARBA00022723"/>
    </source>
</evidence>
<dbReference type="SUPFAM" id="SSF57701">
    <property type="entry name" value="Zn2/Cys6 DNA-binding domain"/>
    <property type="match status" value="1"/>
</dbReference>
<gene>
    <name evidence="7" type="ORF">CONCODRAFT_77620</name>
</gene>
<evidence type="ECO:0000256" key="5">
    <source>
        <dbReference type="ARBA" id="ARBA00023242"/>
    </source>
</evidence>
<evidence type="ECO:0000313" key="7">
    <source>
        <dbReference type="EMBL" id="KXN72821.1"/>
    </source>
</evidence>
<protein>
    <recommendedName>
        <fullName evidence="6">Zn(2)-C6 fungal-type domain-containing protein</fullName>
    </recommendedName>
</protein>
<dbReference type="PROSITE" id="PS00463">
    <property type="entry name" value="ZN2_CY6_FUNGAL_1"/>
    <property type="match status" value="1"/>
</dbReference>
<dbReference type="Pfam" id="PF00172">
    <property type="entry name" value="Zn_clus"/>
    <property type="match status" value="1"/>
</dbReference>
<proteinExistence type="predicted"/>
<name>A0A137PD05_CONC2</name>
<dbReference type="Gene3D" id="4.10.240.10">
    <property type="entry name" value="Zn(2)-C6 fungal-type DNA-binding domain"/>
    <property type="match status" value="1"/>
</dbReference>
<feature type="domain" description="Zn(2)-C6 fungal-type" evidence="6">
    <location>
        <begin position="14"/>
        <end position="44"/>
    </location>
</feature>
<dbReference type="PANTHER" id="PTHR47338:SF5">
    <property type="entry name" value="ZN(II)2CYS6 TRANSCRIPTION FACTOR (EUROFUNG)"/>
    <property type="match status" value="1"/>
</dbReference>
<dbReference type="SMART" id="SM00066">
    <property type="entry name" value="GAL4"/>
    <property type="match status" value="1"/>
</dbReference>
<keyword evidence="4" id="KW-0804">Transcription</keyword>